<evidence type="ECO:0000256" key="3">
    <source>
        <dbReference type="ARBA" id="ARBA00022475"/>
    </source>
</evidence>
<evidence type="ECO:0000256" key="4">
    <source>
        <dbReference type="ARBA" id="ARBA00023136"/>
    </source>
</evidence>
<comment type="subcellular location">
    <subcellularLocation>
        <location evidence="1">Cell membrane</location>
    </subcellularLocation>
</comment>
<evidence type="ECO:0000256" key="2">
    <source>
        <dbReference type="ARBA" id="ARBA00009852"/>
    </source>
</evidence>
<accession>A0ABW3ICZ9</accession>
<evidence type="ECO:0000256" key="5">
    <source>
        <dbReference type="SAM" id="Phobius"/>
    </source>
</evidence>
<keyword evidence="3" id="KW-1003">Cell membrane</keyword>
<dbReference type="InterPro" id="IPR009722">
    <property type="entry name" value="YjiK/CarP"/>
</dbReference>
<dbReference type="InterPro" id="IPR011042">
    <property type="entry name" value="6-blade_b-propeller_TolB-like"/>
</dbReference>
<comment type="similarity">
    <text evidence="2">Belongs to the YjiK family.</text>
</comment>
<evidence type="ECO:0000256" key="1">
    <source>
        <dbReference type="ARBA" id="ARBA00004236"/>
    </source>
</evidence>
<keyword evidence="5" id="KW-0812">Transmembrane</keyword>
<protein>
    <submittedName>
        <fullName evidence="6">SdiA-regulated domain-containing protein</fullName>
    </submittedName>
</protein>
<feature type="transmembrane region" description="Helical" evidence="5">
    <location>
        <begin position="6"/>
        <end position="25"/>
    </location>
</feature>
<dbReference type="SUPFAM" id="SSF50969">
    <property type="entry name" value="YVTN repeat-like/Quinoprotein amine dehydrogenase"/>
    <property type="match status" value="1"/>
</dbReference>
<organism evidence="6 7">
    <name type="scientific">Salinimicrobium gaetbulicola</name>
    <dbReference type="NCBI Taxonomy" id="999702"/>
    <lineage>
        <taxon>Bacteria</taxon>
        <taxon>Pseudomonadati</taxon>
        <taxon>Bacteroidota</taxon>
        <taxon>Flavobacteriia</taxon>
        <taxon>Flavobacteriales</taxon>
        <taxon>Flavobacteriaceae</taxon>
        <taxon>Salinimicrobium</taxon>
    </lineage>
</organism>
<proteinExistence type="inferred from homology"/>
<dbReference type="RefSeq" id="WP_380736566.1">
    <property type="nucleotide sequence ID" value="NZ_JBHTJP010000032.1"/>
</dbReference>
<evidence type="ECO:0000313" key="7">
    <source>
        <dbReference type="Proteomes" id="UP001597100"/>
    </source>
</evidence>
<sequence>MGVNKATILITTGLVAISLVIILAFERKFGSLDVENANSDVKIEKTWELPDELEEISGFAFVSAVKVACIQDEDGTIFIFNLQTSEIEKEIDFSDSGDYEGITVKGNTAYVLESNGDIYQVQDFMNGPEVTKFETRLSSNNDVEGICLDKSGTRLLMAIKEKDPVAKGYKGIYAFDLNLGKIQKDPAYKITFEDKVFKDKSKKEIQDVFKPSEIAIHPSSGEIYLTEGEDPQLLILEPTGKVKALYNLNKSDFPQPEGIAFDPSGNLYISNEGNPGTIHKVTLK</sequence>
<dbReference type="Proteomes" id="UP001597100">
    <property type="component" value="Unassembled WGS sequence"/>
</dbReference>
<reference evidence="7" key="1">
    <citation type="journal article" date="2019" name="Int. J. Syst. Evol. Microbiol.">
        <title>The Global Catalogue of Microorganisms (GCM) 10K type strain sequencing project: providing services to taxonomists for standard genome sequencing and annotation.</title>
        <authorList>
            <consortium name="The Broad Institute Genomics Platform"/>
            <consortium name="The Broad Institute Genome Sequencing Center for Infectious Disease"/>
            <person name="Wu L."/>
            <person name="Ma J."/>
        </authorList>
    </citation>
    <scope>NUCLEOTIDE SEQUENCE [LARGE SCALE GENOMIC DNA]</scope>
    <source>
        <strain evidence="7">CCUG 60898</strain>
    </source>
</reference>
<dbReference type="EMBL" id="JBHTJP010000032">
    <property type="protein sequence ID" value="MFD0975543.1"/>
    <property type="molecule type" value="Genomic_DNA"/>
</dbReference>
<comment type="caution">
    <text evidence="6">The sequence shown here is derived from an EMBL/GenBank/DDBJ whole genome shotgun (WGS) entry which is preliminary data.</text>
</comment>
<evidence type="ECO:0000313" key="6">
    <source>
        <dbReference type="EMBL" id="MFD0975543.1"/>
    </source>
</evidence>
<dbReference type="Gene3D" id="2.120.10.30">
    <property type="entry name" value="TolB, C-terminal domain"/>
    <property type="match status" value="1"/>
</dbReference>
<name>A0ABW3ICZ9_9FLAO</name>
<gene>
    <name evidence="6" type="ORF">ACFQ1G_01955</name>
</gene>
<dbReference type="Pfam" id="PF06977">
    <property type="entry name" value="SdiA-regulated"/>
    <property type="match status" value="1"/>
</dbReference>
<keyword evidence="7" id="KW-1185">Reference proteome</keyword>
<keyword evidence="4 5" id="KW-0472">Membrane</keyword>
<dbReference type="InterPro" id="IPR011044">
    <property type="entry name" value="Quino_amine_DH_bsu"/>
</dbReference>
<keyword evidence="5" id="KW-1133">Transmembrane helix</keyword>